<keyword evidence="3" id="KW-1185">Reference proteome</keyword>
<protein>
    <submittedName>
        <fullName evidence="2">Uncharacterized protein</fullName>
    </submittedName>
</protein>
<dbReference type="EMBL" id="REFZ01000022">
    <property type="protein sequence ID" value="RQG96842.1"/>
    <property type="molecule type" value="Genomic_DNA"/>
</dbReference>
<feature type="compositionally biased region" description="Basic residues" evidence="1">
    <location>
        <begin position="77"/>
        <end position="87"/>
    </location>
</feature>
<organism evidence="2 3">
    <name type="scientific">Natrarchaeobius chitinivorans</name>
    <dbReference type="NCBI Taxonomy" id="1679083"/>
    <lineage>
        <taxon>Archaea</taxon>
        <taxon>Methanobacteriati</taxon>
        <taxon>Methanobacteriota</taxon>
        <taxon>Stenosarchaea group</taxon>
        <taxon>Halobacteria</taxon>
        <taxon>Halobacteriales</taxon>
        <taxon>Natrialbaceae</taxon>
        <taxon>Natrarchaeobius</taxon>
    </lineage>
</organism>
<name>A0A3N6NDF4_NATCH</name>
<gene>
    <name evidence="2" type="ORF">EA472_19955</name>
</gene>
<accession>A0A3N6NDF4</accession>
<feature type="region of interest" description="Disordered" evidence="1">
    <location>
        <begin position="1"/>
        <end position="94"/>
    </location>
</feature>
<evidence type="ECO:0000313" key="2">
    <source>
        <dbReference type="EMBL" id="RQG96842.1"/>
    </source>
</evidence>
<dbReference type="AlphaFoldDB" id="A0A3N6NDF4"/>
<sequence>MPRASSAGHLYVRSRAGRERTRPRRRSLSVERRRQRHEGGPMSLTTRNDRTSTGRGDPLEALGGGFEEVDRSTAIFSRRRGRKRSRKPVGNARP</sequence>
<comment type="caution">
    <text evidence="2">The sequence shown here is derived from an EMBL/GenBank/DDBJ whole genome shotgun (WGS) entry which is preliminary data.</text>
</comment>
<dbReference type="Proteomes" id="UP000281431">
    <property type="component" value="Unassembled WGS sequence"/>
</dbReference>
<evidence type="ECO:0000313" key="3">
    <source>
        <dbReference type="Proteomes" id="UP000281431"/>
    </source>
</evidence>
<reference evidence="2 3" key="1">
    <citation type="submission" date="2018-10" db="EMBL/GenBank/DDBJ databases">
        <title>Natrarchaeobius chitinivorans gen. nov., sp. nov., and Natrarchaeobius haloalkaliphilus sp. nov., alkaliphilic, chitin-utilizing haloarchaea from hypersaline alkaline lakes.</title>
        <authorList>
            <person name="Sorokin D.Y."/>
            <person name="Elcheninov A.G."/>
            <person name="Kostrikina N.A."/>
            <person name="Bale N.J."/>
            <person name="Sinninghe Damste J.S."/>
            <person name="Khijniak T.V."/>
            <person name="Kublanov I.V."/>
            <person name="Toshchakov S.V."/>
        </authorList>
    </citation>
    <scope>NUCLEOTIDE SEQUENCE [LARGE SCALE GENOMIC DNA]</scope>
    <source>
        <strain evidence="2 3">AArcht7</strain>
    </source>
</reference>
<evidence type="ECO:0000256" key="1">
    <source>
        <dbReference type="SAM" id="MobiDB-lite"/>
    </source>
</evidence>
<proteinExistence type="predicted"/>